<organism evidence="9 10">
    <name type="scientific">Nocardioides simplex</name>
    <name type="common">Arthrobacter simplex</name>
    <dbReference type="NCBI Taxonomy" id="2045"/>
    <lineage>
        <taxon>Bacteria</taxon>
        <taxon>Bacillati</taxon>
        <taxon>Actinomycetota</taxon>
        <taxon>Actinomycetes</taxon>
        <taxon>Propionibacteriales</taxon>
        <taxon>Nocardioidaceae</taxon>
        <taxon>Pimelobacter</taxon>
    </lineage>
</organism>
<name>A0A7J5E247_NOCSI</name>
<protein>
    <submittedName>
        <fullName evidence="9">Calcium-binding protein</fullName>
    </submittedName>
</protein>
<dbReference type="InterPro" id="IPR011049">
    <property type="entry name" value="Serralysin-like_metalloprot_C"/>
</dbReference>
<evidence type="ECO:0000256" key="7">
    <source>
        <dbReference type="ARBA" id="ARBA00023136"/>
    </source>
</evidence>
<evidence type="ECO:0000313" key="10">
    <source>
        <dbReference type="Proteomes" id="UP000449906"/>
    </source>
</evidence>
<dbReference type="InterPro" id="IPR003995">
    <property type="entry name" value="RTX_toxin_determinant-A"/>
</dbReference>
<evidence type="ECO:0000256" key="8">
    <source>
        <dbReference type="SAM" id="MobiDB-lite"/>
    </source>
</evidence>
<accession>A0A7J5E247</accession>
<dbReference type="GO" id="GO:0005509">
    <property type="term" value="F:calcium ion binding"/>
    <property type="evidence" value="ECO:0007669"/>
    <property type="project" value="InterPro"/>
</dbReference>
<dbReference type="Gene3D" id="1.20.1260.20">
    <property type="entry name" value="PPE superfamily"/>
    <property type="match status" value="1"/>
</dbReference>
<feature type="region of interest" description="Disordered" evidence="8">
    <location>
        <begin position="259"/>
        <end position="390"/>
    </location>
</feature>
<proteinExistence type="predicted"/>
<dbReference type="AlphaFoldDB" id="A0A7J5E247"/>
<feature type="compositionally biased region" description="Low complexity" evidence="8">
    <location>
        <begin position="362"/>
        <end position="377"/>
    </location>
</feature>
<dbReference type="InterPro" id="IPR038332">
    <property type="entry name" value="PPE_sf"/>
</dbReference>
<keyword evidence="5" id="KW-0677">Repeat</keyword>
<feature type="compositionally biased region" description="Basic and acidic residues" evidence="8">
    <location>
        <begin position="572"/>
        <end position="596"/>
    </location>
</feature>
<dbReference type="InterPro" id="IPR050557">
    <property type="entry name" value="RTX_toxin/Mannuronan_C5-epim"/>
</dbReference>
<evidence type="ECO:0000256" key="1">
    <source>
        <dbReference type="ARBA" id="ARBA00004370"/>
    </source>
</evidence>
<dbReference type="InterPro" id="IPR001343">
    <property type="entry name" value="Hemolysn_Ca-bd"/>
</dbReference>
<dbReference type="GO" id="GO:0005576">
    <property type="term" value="C:extracellular region"/>
    <property type="evidence" value="ECO:0007669"/>
    <property type="project" value="UniProtKB-SubCell"/>
</dbReference>
<dbReference type="Pfam" id="PF14891">
    <property type="entry name" value="Peptidase_M91"/>
    <property type="match status" value="1"/>
</dbReference>
<dbReference type="EMBL" id="WBVM01000001">
    <property type="protein sequence ID" value="KAB2812350.1"/>
    <property type="molecule type" value="Genomic_DNA"/>
</dbReference>
<feature type="compositionally biased region" description="Gly residues" evidence="8">
    <location>
        <begin position="349"/>
        <end position="361"/>
    </location>
</feature>
<evidence type="ECO:0000256" key="4">
    <source>
        <dbReference type="ARBA" id="ARBA00022656"/>
    </source>
</evidence>
<dbReference type="InterPro" id="IPR028208">
    <property type="entry name" value="Effector_pro_NleD-like"/>
</dbReference>
<dbReference type="Pfam" id="PF00353">
    <property type="entry name" value="HemolysinCabind"/>
    <property type="match status" value="3"/>
</dbReference>
<evidence type="ECO:0000256" key="6">
    <source>
        <dbReference type="ARBA" id="ARBA00023026"/>
    </source>
</evidence>
<reference evidence="9 10" key="1">
    <citation type="submission" date="2019-09" db="EMBL/GenBank/DDBJ databases">
        <title>Pimelobacter sp. isolated from Paulinella.</title>
        <authorList>
            <person name="Jeong S.E."/>
        </authorList>
    </citation>
    <scope>NUCLEOTIDE SEQUENCE [LARGE SCALE GENOMIC DNA]</scope>
    <source>
        <strain evidence="9 10">Pch-N</strain>
    </source>
</reference>
<dbReference type="PRINTS" id="PR01488">
    <property type="entry name" value="RTXTOXINA"/>
</dbReference>
<evidence type="ECO:0000256" key="3">
    <source>
        <dbReference type="ARBA" id="ARBA00022525"/>
    </source>
</evidence>
<dbReference type="RefSeq" id="WP_151579726.1">
    <property type="nucleotide sequence ID" value="NZ_WBVM01000001.1"/>
</dbReference>
<dbReference type="PANTHER" id="PTHR38340">
    <property type="entry name" value="S-LAYER PROTEIN"/>
    <property type="match status" value="1"/>
</dbReference>
<keyword evidence="7" id="KW-0472">Membrane</keyword>
<dbReference type="PRINTS" id="PR00313">
    <property type="entry name" value="CABNDNGRPT"/>
</dbReference>
<sequence length="596" mass="62099">MGAGIFDLRDQVDELDAAATQWAAVGTALTGAGDDVTSGAKAVLDAGWEGETRDSFDEHRRALVTDLDTGGDLAGTVARHLTLAAGSVRVAQGRLDEQWASIVTVPVHYGPGGELTWLPRDEAEQKAVNDAIERAGEIRGSLDTALDEDRAAIADTVAQWESLSTRWASVANGADPFDLPPDADGVGAITVGDRTIFNTGAGDDTVTITVDPKTGEQVVTINGQAYRVPAGQHVVVRVGEGNDTVTVPAGTRVDVTVLGSDGDDRIETGGGNDTVLGGSGDDQVKGGAGNDRISGGAGRDYVDGQSGDDRLSGGTGDDTVYGLDGDDRISGGDGWDYLEGGAGDDRLDGGAGGDTLSGGTGDDTIFGGTGDDTTYTGKGDDTVHAGTGDDTTYAEAGDVVRGGENRVTVELKDVPSAIRVEGSPEFQARVRADLELLASSPAGQRMLDNLAHNIDDSGFLGFNKDTLTIREYSNPDDPDNSTASNDGHGNYVINYNVALDHLRTGGGGVDGPPVAVLYHEFAHVYDYANDTLAPGDYHGDDPDNQGTPNREREAAGLPIDHDDDPSTPEIIDPDHPYELTENGLREEMGAPHRDHY</sequence>
<comment type="subcellular location">
    <subcellularLocation>
        <location evidence="1">Membrane</location>
    </subcellularLocation>
    <subcellularLocation>
        <location evidence="2">Secreted</location>
    </subcellularLocation>
</comment>
<dbReference type="PANTHER" id="PTHR38340:SF1">
    <property type="entry name" value="S-LAYER PROTEIN"/>
    <property type="match status" value="1"/>
</dbReference>
<dbReference type="InterPro" id="IPR018511">
    <property type="entry name" value="Hemolysin-typ_Ca-bd_CS"/>
</dbReference>
<keyword evidence="4" id="KW-0800">Toxin</keyword>
<gene>
    <name evidence="9" type="ORF">F9L07_11235</name>
</gene>
<evidence type="ECO:0000313" key="9">
    <source>
        <dbReference type="EMBL" id="KAB2812350.1"/>
    </source>
</evidence>
<dbReference type="Proteomes" id="UP000449906">
    <property type="component" value="Unassembled WGS sequence"/>
</dbReference>
<dbReference type="SUPFAM" id="SSF51120">
    <property type="entry name" value="beta-Roll"/>
    <property type="match status" value="2"/>
</dbReference>
<dbReference type="GO" id="GO:0090729">
    <property type="term" value="F:toxin activity"/>
    <property type="evidence" value="ECO:0007669"/>
    <property type="project" value="UniProtKB-KW"/>
</dbReference>
<keyword evidence="6" id="KW-0843">Virulence</keyword>
<dbReference type="Gene3D" id="2.150.10.10">
    <property type="entry name" value="Serralysin-like metalloprotease, C-terminal"/>
    <property type="match status" value="3"/>
</dbReference>
<dbReference type="GO" id="GO:0016020">
    <property type="term" value="C:membrane"/>
    <property type="evidence" value="ECO:0007669"/>
    <property type="project" value="UniProtKB-SubCell"/>
</dbReference>
<feature type="region of interest" description="Disordered" evidence="8">
    <location>
        <begin position="533"/>
        <end position="596"/>
    </location>
</feature>
<feature type="compositionally biased region" description="Gly residues" evidence="8">
    <location>
        <begin position="268"/>
        <end position="280"/>
    </location>
</feature>
<evidence type="ECO:0000256" key="5">
    <source>
        <dbReference type="ARBA" id="ARBA00022737"/>
    </source>
</evidence>
<dbReference type="PROSITE" id="PS00330">
    <property type="entry name" value="HEMOLYSIN_CALCIUM"/>
    <property type="match status" value="4"/>
</dbReference>
<keyword evidence="3" id="KW-0964">Secreted</keyword>
<comment type="caution">
    <text evidence="9">The sequence shown here is derived from an EMBL/GenBank/DDBJ whole genome shotgun (WGS) entry which is preliminary data.</text>
</comment>
<evidence type="ECO:0000256" key="2">
    <source>
        <dbReference type="ARBA" id="ARBA00004613"/>
    </source>
</evidence>